<dbReference type="AlphaFoldDB" id="A0A7D9L9Z0"/>
<name>A0A7D9L9Z0_PARCT</name>
<evidence type="ECO:0000256" key="2">
    <source>
        <dbReference type="ARBA" id="ARBA00019992"/>
    </source>
</evidence>
<comment type="caution">
    <text evidence="5">The sequence shown here is derived from an EMBL/GenBank/DDBJ whole genome shotgun (WGS) entry which is preliminary data.</text>
</comment>
<evidence type="ECO:0000256" key="1">
    <source>
        <dbReference type="ARBA" id="ARBA00005857"/>
    </source>
</evidence>
<accession>A0A7D9L9Z0</accession>
<evidence type="ECO:0000256" key="4">
    <source>
        <dbReference type="ARBA" id="ARBA00022803"/>
    </source>
</evidence>
<protein>
    <recommendedName>
        <fullName evidence="2">Tetratricopeptide repeat protein 38</fullName>
    </recommendedName>
</protein>
<dbReference type="Gene3D" id="1.25.40.10">
    <property type="entry name" value="Tetratricopeptide repeat domain"/>
    <property type="match status" value="1"/>
</dbReference>
<sequence length="188" mass="21804">MGHVLSNGLELIGTGTNIWKDKNLEQSIENMVKMVEKDSSITDRERKHAAAIQAWSQGFVVKALDTWEEILTLHPTDVTALKFAHDSYFYLGYQDQMRDSIARVLPHWNDTVPLYGFLHGMYAFGLVETNFYNKAEKHARQARRQLLRLGGSQKLHRSFTEALQKLYRSFTEALQKLYRSFTEALKFM</sequence>
<gene>
    <name evidence="5" type="ORF">PACLA_8A025153</name>
</gene>
<dbReference type="OrthoDB" id="1427555at2759"/>
<dbReference type="SUPFAM" id="SSF48452">
    <property type="entry name" value="TPR-like"/>
    <property type="match status" value="1"/>
</dbReference>
<organism evidence="5 6">
    <name type="scientific">Paramuricea clavata</name>
    <name type="common">Red gorgonian</name>
    <name type="synonym">Violescent sea-whip</name>
    <dbReference type="NCBI Taxonomy" id="317549"/>
    <lineage>
        <taxon>Eukaryota</taxon>
        <taxon>Metazoa</taxon>
        <taxon>Cnidaria</taxon>
        <taxon>Anthozoa</taxon>
        <taxon>Octocorallia</taxon>
        <taxon>Malacalcyonacea</taxon>
        <taxon>Plexauridae</taxon>
        <taxon>Paramuricea</taxon>
    </lineage>
</organism>
<keyword evidence="6" id="KW-1185">Reference proteome</keyword>
<keyword evidence="3" id="KW-0677">Repeat</keyword>
<dbReference type="PANTHER" id="PTHR16263">
    <property type="entry name" value="TETRATRICOPEPTIDE REPEAT PROTEIN 38"/>
    <property type="match status" value="1"/>
</dbReference>
<dbReference type="InterPro" id="IPR033891">
    <property type="entry name" value="TTC38"/>
</dbReference>
<evidence type="ECO:0000313" key="5">
    <source>
        <dbReference type="EMBL" id="CAB4028797.1"/>
    </source>
</evidence>
<dbReference type="EMBL" id="CACRXK020015735">
    <property type="protein sequence ID" value="CAB4028797.1"/>
    <property type="molecule type" value="Genomic_DNA"/>
</dbReference>
<dbReference type="InterPro" id="IPR011990">
    <property type="entry name" value="TPR-like_helical_dom_sf"/>
</dbReference>
<comment type="similarity">
    <text evidence="1">Belongs to the TTC38 family.</text>
</comment>
<proteinExistence type="inferred from homology"/>
<dbReference type="PANTHER" id="PTHR16263:SF4">
    <property type="entry name" value="TETRATRICOPEPTIDE REPEAT PROTEIN 38"/>
    <property type="match status" value="1"/>
</dbReference>
<evidence type="ECO:0000256" key="3">
    <source>
        <dbReference type="ARBA" id="ARBA00022737"/>
    </source>
</evidence>
<reference evidence="5" key="1">
    <citation type="submission" date="2020-04" db="EMBL/GenBank/DDBJ databases">
        <authorList>
            <person name="Alioto T."/>
            <person name="Alioto T."/>
            <person name="Gomez Garrido J."/>
        </authorList>
    </citation>
    <scope>NUCLEOTIDE SEQUENCE</scope>
    <source>
        <strain evidence="5">A484AB</strain>
    </source>
</reference>
<keyword evidence="4" id="KW-0802">TPR repeat</keyword>
<evidence type="ECO:0000313" key="6">
    <source>
        <dbReference type="Proteomes" id="UP001152795"/>
    </source>
</evidence>
<dbReference type="Proteomes" id="UP001152795">
    <property type="component" value="Unassembled WGS sequence"/>
</dbReference>